<name>A0A1Q2GTG4_9GAMM</name>
<dbReference type="Proteomes" id="UP000188243">
    <property type="component" value="Chromosome"/>
</dbReference>
<protein>
    <recommendedName>
        <fullName evidence="1">Tlde1 domain-containing protein</fullName>
    </recommendedName>
</protein>
<dbReference type="RefSeq" id="WP_077535144.1">
    <property type="nucleotide sequence ID" value="NZ_CP019628.1"/>
</dbReference>
<accession>A0A1Q2GTG4</accession>
<feature type="domain" description="Tlde1" evidence="1">
    <location>
        <begin position="24"/>
        <end position="115"/>
    </location>
</feature>
<evidence type="ECO:0000259" key="1">
    <source>
        <dbReference type="Pfam" id="PF10908"/>
    </source>
</evidence>
<dbReference type="KEGG" id="paln:B0W48_00535"/>
<sequence>MKIIFSISNKSLNLTTPCLSILTKATSGRDSCLNNASIACQIKPFEGPLPVGNYYIKPSELSNPNFVGDVLRRTKGDWGDWRVRLHPSIETKVYGRDNFFLHGGDLEGSAGCIDIGGGVMGSTMTDKILDYITSSKVKILVEVIE</sequence>
<dbReference type="InterPro" id="IPR021225">
    <property type="entry name" value="Tlde1_dom"/>
</dbReference>
<dbReference type="AlphaFoldDB" id="A0A1Q2GTG4"/>
<organism evidence="2 3">
    <name type="scientific">Pseudoalteromonas aliena</name>
    <dbReference type="NCBI Taxonomy" id="247523"/>
    <lineage>
        <taxon>Bacteria</taxon>
        <taxon>Pseudomonadati</taxon>
        <taxon>Pseudomonadota</taxon>
        <taxon>Gammaproteobacteria</taxon>
        <taxon>Alteromonadales</taxon>
        <taxon>Pseudoalteromonadaceae</taxon>
        <taxon>Pseudoalteromonas</taxon>
    </lineage>
</organism>
<dbReference type="STRING" id="247523.B0W48_00535"/>
<reference evidence="2 3" key="1">
    <citation type="submission" date="2017-02" db="EMBL/GenBank/DDBJ databases">
        <title>Complete genome sequence of the cold-active Pseudoalteromonas aliena strain EH1 isolated from Arctic seawater.</title>
        <authorList>
            <person name="Kim E."/>
            <person name="Heo E."/>
            <person name="Kim H."/>
            <person name="Kim D."/>
        </authorList>
    </citation>
    <scope>NUCLEOTIDE SEQUENCE [LARGE SCALE GENOMIC DNA]</scope>
    <source>
        <strain evidence="2 3">EH1</strain>
    </source>
</reference>
<dbReference type="Pfam" id="PF10908">
    <property type="entry name" value="Tlde1_dom"/>
    <property type="match status" value="1"/>
</dbReference>
<proteinExistence type="predicted"/>
<evidence type="ECO:0000313" key="2">
    <source>
        <dbReference type="EMBL" id="AQP98409.1"/>
    </source>
</evidence>
<evidence type="ECO:0000313" key="3">
    <source>
        <dbReference type="Proteomes" id="UP000188243"/>
    </source>
</evidence>
<gene>
    <name evidence="2" type="ORF">B0W48_00535</name>
</gene>
<dbReference type="EMBL" id="CP019628">
    <property type="protein sequence ID" value="AQP98409.1"/>
    <property type="molecule type" value="Genomic_DNA"/>
</dbReference>